<accession>A0A975BER1</accession>
<evidence type="ECO:0000313" key="2">
    <source>
        <dbReference type="Proteomes" id="UP000663720"/>
    </source>
</evidence>
<dbReference type="AlphaFoldDB" id="A0A975BER1"/>
<sequence length="123" mass="14488">MNLRFHFLHALIFNCPVCVRLRRQIESEFLHLEPFTIYTIRQCTFLMKRRLAPAALMSAPNLRTPDLYIVLRLSRDSRPLGSLHLFRSGQILNPYPHHYSTAFAFSEILYPHSHRLALRLAFP</sequence>
<name>A0A975BER1_9BACT</name>
<dbReference type="Proteomes" id="UP000663720">
    <property type="component" value="Chromosome"/>
</dbReference>
<reference evidence="1" key="1">
    <citation type="journal article" date="2021" name="Microb. Physiol.">
        <title>Proteogenomic Insights into the Physiology of Marine, Sulfate-Reducing, Filamentous Desulfonema limicola and Desulfonema magnum.</title>
        <authorList>
            <person name="Schnaars V."/>
            <person name="Wohlbrand L."/>
            <person name="Scheve S."/>
            <person name="Hinrichs C."/>
            <person name="Reinhardt R."/>
            <person name="Rabus R."/>
        </authorList>
    </citation>
    <scope>NUCLEOTIDE SEQUENCE</scope>
    <source>
        <strain evidence="1">5ac10</strain>
    </source>
</reference>
<keyword evidence="2" id="KW-1185">Reference proteome</keyword>
<dbReference type="KEGG" id="dli:dnl_64365"/>
<dbReference type="EMBL" id="CP061799">
    <property type="protein sequence ID" value="QTA84006.1"/>
    <property type="molecule type" value="Genomic_DNA"/>
</dbReference>
<proteinExistence type="predicted"/>
<evidence type="ECO:0000313" key="1">
    <source>
        <dbReference type="EMBL" id="QTA84006.1"/>
    </source>
</evidence>
<protein>
    <submittedName>
        <fullName evidence="1">Uncharacterized protein</fullName>
    </submittedName>
</protein>
<organism evidence="1 2">
    <name type="scientific">Desulfonema limicola</name>
    <dbReference type="NCBI Taxonomy" id="45656"/>
    <lineage>
        <taxon>Bacteria</taxon>
        <taxon>Pseudomonadati</taxon>
        <taxon>Thermodesulfobacteriota</taxon>
        <taxon>Desulfobacteria</taxon>
        <taxon>Desulfobacterales</taxon>
        <taxon>Desulfococcaceae</taxon>
        <taxon>Desulfonema</taxon>
    </lineage>
</organism>
<gene>
    <name evidence="1" type="ORF">dnl_64365</name>
</gene>